<evidence type="ECO:0000313" key="3">
    <source>
        <dbReference type="Proteomes" id="UP000055048"/>
    </source>
</evidence>
<feature type="non-terminal residue" evidence="2">
    <location>
        <position position="1"/>
    </location>
</feature>
<gene>
    <name evidence="2" type="ORF">T05_14590</name>
</gene>
<dbReference type="AlphaFoldDB" id="A0A0V0TSZ6"/>
<evidence type="ECO:0000313" key="2">
    <source>
        <dbReference type="EMBL" id="KRX42032.1"/>
    </source>
</evidence>
<evidence type="ECO:0000256" key="1">
    <source>
        <dbReference type="SAM" id="MobiDB-lite"/>
    </source>
</evidence>
<keyword evidence="3" id="KW-1185">Reference proteome</keyword>
<protein>
    <submittedName>
        <fullName evidence="2">Uncharacterized protein</fullName>
    </submittedName>
</protein>
<name>A0A0V0TSZ6_9BILA</name>
<feature type="region of interest" description="Disordered" evidence="1">
    <location>
        <begin position="277"/>
        <end position="306"/>
    </location>
</feature>
<reference evidence="2 3" key="1">
    <citation type="submission" date="2015-01" db="EMBL/GenBank/DDBJ databases">
        <title>Evolution of Trichinella species and genotypes.</title>
        <authorList>
            <person name="Korhonen P.K."/>
            <person name="Edoardo P."/>
            <person name="Giuseppe L.R."/>
            <person name="Gasser R.B."/>
        </authorList>
    </citation>
    <scope>NUCLEOTIDE SEQUENCE [LARGE SCALE GENOMIC DNA]</scope>
    <source>
        <strain evidence="2">ISS417</strain>
    </source>
</reference>
<dbReference type="EMBL" id="JYDJ01000154">
    <property type="protein sequence ID" value="KRX42032.1"/>
    <property type="molecule type" value="Genomic_DNA"/>
</dbReference>
<sequence>LNWIILTIIHLISKAKIIIISDSILQLSLIAAMSNFSTFFKSFSILLYFMSHSVSSLPSNKFWNESSACLLNCTLSYMKMWLEVMQHDAVEKLEAVDAEHICRKFLKYSACVKVCNSPNSPFLKFEDFEKNCKDVNNGILTNLTCIRKNSANVRRMCIKEENNLLKAVDKTLLQATKALWVSNVADKGPFCNAAMIQVNCSFTNLHNECPDQEIYILLQLIQSQLKSTVNKNCKECEKLDQFIKELIHTIQPEAENSDSDNSKAKPNMRSVYANETLEGESDLSISNRSSTDQKHSEKLNSNSSSTLSTSTSVFLIVLTYLMKRLF</sequence>
<accession>A0A0V0TSZ6</accession>
<proteinExistence type="predicted"/>
<dbReference type="OrthoDB" id="5918151at2759"/>
<organism evidence="2 3">
    <name type="scientific">Trichinella murrelli</name>
    <dbReference type="NCBI Taxonomy" id="144512"/>
    <lineage>
        <taxon>Eukaryota</taxon>
        <taxon>Metazoa</taxon>
        <taxon>Ecdysozoa</taxon>
        <taxon>Nematoda</taxon>
        <taxon>Enoplea</taxon>
        <taxon>Dorylaimia</taxon>
        <taxon>Trichinellida</taxon>
        <taxon>Trichinellidae</taxon>
        <taxon>Trichinella</taxon>
    </lineage>
</organism>
<comment type="caution">
    <text evidence="2">The sequence shown here is derived from an EMBL/GenBank/DDBJ whole genome shotgun (WGS) entry which is preliminary data.</text>
</comment>
<dbReference type="Proteomes" id="UP000055048">
    <property type="component" value="Unassembled WGS sequence"/>
</dbReference>